<dbReference type="PANTHER" id="PTHR42785:SF1">
    <property type="entry name" value="DNA TOPOISOMERASE"/>
    <property type="match status" value="1"/>
</dbReference>
<name>A0A6C0CE19_9ZZZZ</name>
<dbReference type="InterPro" id="IPR003601">
    <property type="entry name" value="Topo_IA_2"/>
</dbReference>
<evidence type="ECO:0000256" key="1">
    <source>
        <dbReference type="ARBA" id="ARBA00000213"/>
    </source>
</evidence>
<dbReference type="InterPro" id="IPR000380">
    <property type="entry name" value="Topo_IA"/>
</dbReference>
<keyword evidence="6" id="KW-0413">Isomerase</keyword>
<evidence type="ECO:0000256" key="2">
    <source>
        <dbReference type="ARBA" id="ARBA00009446"/>
    </source>
</evidence>
<dbReference type="InterPro" id="IPR023406">
    <property type="entry name" value="Topo_IA_AS"/>
</dbReference>
<dbReference type="InterPro" id="IPR003602">
    <property type="entry name" value="Topo_IA_DNA-bd_dom"/>
</dbReference>
<dbReference type="InterPro" id="IPR023405">
    <property type="entry name" value="Topo_IA_core_domain"/>
</dbReference>
<dbReference type="InterPro" id="IPR013824">
    <property type="entry name" value="Topo_IA_cen_sub1"/>
</dbReference>
<proteinExistence type="inferred from homology"/>
<feature type="domain" description="Toprim" evidence="7">
    <location>
        <begin position="2"/>
        <end position="123"/>
    </location>
</feature>
<keyword evidence="5" id="KW-0238">DNA-binding</keyword>
<evidence type="ECO:0000259" key="7">
    <source>
        <dbReference type="PROSITE" id="PS50880"/>
    </source>
</evidence>
<keyword evidence="4" id="KW-0799">Topoisomerase</keyword>
<dbReference type="EMBL" id="MN739390">
    <property type="protein sequence ID" value="QHT02090.1"/>
    <property type="molecule type" value="Genomic_DNA"/>
</dbReference>
<reference evidence="9" key="1">
    <citation type="journal article" date="2020" name="Nature">
        <title>Giant virus diversity and host interactions through global metagenomics.</title>
        <authorList>
            <person name="Schulz F."/>
            <person name="Roux S."/>
            <person name="Paez-Espino D."/>
            <person name="Jungbluth S."/>
            <person name="Walsh D.A."/>
            <person name="Denef V.J."/>
            <person name="McMahon K.D."/>
            <person name="Konstantinidis K.T."/>
            <person name="Eloe-Fadrosh E.A."/>
            <person name="Kyrpides N.C."/>
            <person name="Woyke T."/>
        </authorList>
    </citation>
    <scope>NUCLEOTIDE SEQUENCE</scope>
    <source>
        <strain evidence="9">GVMAG-M-3300020565-3</strain>
    </source>
</reference>
<dbReference type="PRINTS" id="PR00417">
    <property type="entry name" value="PRTPISMRASEI"/>
</dbReference>
<sequence>MKSLVIVESFTKTKTIKKYLGDRDVSVAFSGGHIYNLPKDTLGFNTDTWDITYVPTNPNIIKNIKEMARNADVIYLAADPDLEGEAIAHSLYKCLEGIIKGSGGVSGVSGNAKVCHRITFNEITKNAVIKALENPRTIDMDRVCAQETRRIVDRLIGYKVSPVLWSKFNKNYLSAGRVQIAGLIICINQRTRIINKEIIPYWTIESTFSIQDLKIVGTLYTAATAATDTKLIEYKIRDIEVVKKILNNLSIGAKYDIEYVKHIRNVSPSPPYTTTTLQQDAYNKCRFNSKTTMKLAQDLYEHGHITYMRTDSTSIAEDAKKMILSYIRDTYEGSASGTSGSFAKYRTFKTKVANAQEAHEAVRITNPKNKTILFEGSTKNHEKLYELIWVRTVASLMTDAVYTDLQLKFCSEASTGHIFCSTKSYLKELGFRILYDDKLENEKLEDFLKIMKDNKQMATAKEYSSQGTIDNIPSLYNEVQLIKELEKEGIGRPSTYSSIIDKLLEKKYVEIGTNPQQEYDIECFKKKKNKERSSELIITTKKINLGGKQKDLLVPTELGLEVIKYIYEIFPYLCDLKFTSKMEDDLDKIMNASVAGAASLAGAASITKGAILNALYAKIKGSIDAIEPSGGGSSGSSGSSGSGAVSKEKKTGIITTRYGVCYYNKELDKYTNIEPYLKWKKISKEGLKEKDIAFISSLPKPIEYLGKKYDIHLGKFGIYLKDNKNNNHKLEKKLWDTYCFS</sequence>
<dbReference type="PROSITE" id="PS52039">
    <property type="entry name" value="TOPO_IA_2"/>
    <property type="match status" value="1"/>
</dbReference>
<dbReference type="InterPro" id="IPR006171">
    <property type="entry name" value="TOPRIM_dom"/>
</dbReference>
<accession>A0A6C0CE19</accession>
<dbReference type="Gene3D" id="1.10.290.10">
    <property type="entry name" value="Topoisomerase I, domain 4"/>
    <property type="match status" value="1"/>
</dbReference>
<evidence type="ECO:0000256" key="6">
    <source>
        <dbReference type="ARBA" id="ARBA00023235"/>
    </source>
</evidence>
<comment type="catalytic activity">
    <reaction evidence="1">
        <text>ATP-independent breakage of single-stranded DNA, followed by passage and rejoining.</text>
        <dbReference type="EC" id="5.6.2.1"/>
    </reaction>
</comment>
<dbReference type="PROSITE" id="PS00396">
    <property type="entry name" value="TOPO_IA_1"/>
    <property type="match status" value="1"/>
</dbReference>
<evidence type="ECO:0000259" key="8">
    <source>
        <dbReference type="PROSITE" id="PS52039"/>
    </source>
</evidence>
<dbReference type="EC" id="5.6.2.1" evidence="3"/>
<dbReference type="Pfam" id="PF01751">
    <property type="entry name" value="Toprim"/>
    <property type="match status" value="1"/>
</dbReference>
<comment type="similarity">
    <text evidence="2">Belongs to the type IA topoisomerase family.</text>
</comment>
<dbReference type="GO" id="GO:0006265">
    <property type="term" value="P:DNA topological change"/>
    <property type="evidence" value="ECO:0007669"/>
    <property type="project" value="InterPro"/>
</dbReference>
<dbReference type="AlphaFoldDB" id="A0A6C0CE19"/>
<protein>
    <recommendedName>
        <fullName evidence="3">DNA topoisomerase</fullName>
        <ecNumber evidence="3">5.6.2.1</ecNumber>
    </recommendedName>
</protein>
<dbReference type="SMART" id="SM00493">
    <property type="entry name" value="TOPRIM"/>
    <property type="match status" value="1"/>
</dbReference>
<dbReference type="Gene3D" id="2.70.20.10">
    <property type="entry name" value="Topoisomerase I, domain 3"/>
    <property type="match status" value="1"/>
</dbReference>
<dbReference type="InterPro" id="IPR013825">
    <property type="entry name" value="Topo_IA_cen_sub2"/>
</dbReference>
<dbReference type="Pfam" id="PF01131">
    <property type="entry name" value="Topoisom_bac"/>
    <property type="match status" value="1"/>
</dbReference>
<evidence type="ECO:0000256" key="5">
    <source>
        <dbReference type="ARBA" id="ARBA00023125"/>
    </source>
</evidence>
<evidence type="ECO:0000256" key="3">
    <source>
        <dbReference type="ARBA" id="ARBA00012891"/>
    </source>
</evidence>
<dbReference type="SMART" id="SM00436">
    <property type="entry name" value="TOP1Bc"/>
    <property type="match status" value="1"/>
</dbReference>
<dbReference type="GO" id="GO:0003677">
    <property type="term" value="F:DNA binding"/>
    <property type="evidence" value="ECO:0007669"/>
    <property type="project" value="UniProtKB-KW"/>
</dbReference>
<evidence type="ECO:0000256" key="4">
    <source>
        <dbReference type="ARBA" id="ARBA00023029"/>
    </source>
</evidence>
<dbReference type="PANTHER" id="PTHR42785">
    <property type="entry name" value="DNA TOPOISOMERASE, TYPE IA, CORE"/>
    <property type="match status" value="1"/>
</dbReference>
<dbReference type="InterPro" id="IPR013826">
    <property type="entry name" value="Topo_IA_cen_sub3"/>
</dbReference>
<dbReference type="Gene3D" id="3.40.50.140">
    <property type="match status" value="1"/>
</dbReference>
<dbReference type="SUPFAM" id="SSF56712">
    <property type="entry name" value="Prokaryotic type I DNA topoisomerase"/>
    <property type="match status" value="1"/>
</dbReference>
<evidence type="ECO:0000313" key="9">
    <source>
        <dbReference type="EMBL" id="QHT02090.1"/>
    </source>
</evidence>
<dbReference type="SMART" id="SM00437">
    <property type="entry name" value="TOP1Ac"/>
    <property type="match status" value="1"/>
</dbReference>
<dbReference type="PROSITE" id="PS50880">
    <property type="entry name" value="TOPRIM"/>
    <property type="match status" value="1"/>
</dbReference>
<dbReference type="InterPro" id="IPR013497">
    <property type="entry name" value="Topo_IA_cen"/>
</dbReference>
<dbReference type="CDD" id="cd00186">
    <property type="entry name" value="TOP1Ac"/>
    <property type="match status" value="1"/>
</dbReference>
<organism evidence="9">
    <name type="scientific">viral metagenome</name>
    <dbReference type="NCBI Taxonomy" id="1070528"/>
    <lineage>
        <taxon>unclassified sequences</taxon>
        <taxon>metagenomes</taxon>
        <taxon>organismal metagenomes</taxon>
    </lineage>
</organism>
<dbReference type="Gene3D" id="1.10.460.10">
    <property type="entry name" value="Topoisomerase I, domain 2"/>
    <property type="match status" value="2"/>
</dbReference>
<feature type="domain" description="Topo IA-type catalytic" evidence="8">
    <location>
        <begin position="139"/>
        <end position="612"/>
    </location>
</feature>
<dbReference type="GO" id="GO:0003917">
    <property type="term" value="F:DNA topoisomerase type I (single strand cut, ATP-independent) activity"/>
    <property type="evidence" value="ECO:0007669"/>
    <property type="project" value="UniProtKB-EC"/>
</dbReference>